<evidence type="ECO:0000256" key="1">
    <source>
        <dbReference type="ARBA" id="ARBA00005059"/>
    </source>
</evidence>
<reference evidence="17 18" key="1">
    <citation type="submission" date="2020-08" db="EMBL/GenBank/DDBJ databases">
        <title>Complete genome and description of Campylobacter massiliensis Marseille-Q3452 sp. nov.</title>
        <authorList>
            <person name="Antezack A."/>
        </authorList>
    </citation>
    <scope>NUCLEOTIDE SEQUENCE [LARGE SCALE GENOMIC DNA]</scope>
    <source>
        <strain evidence="17 18">Marseille-Q3452</strain>
    </source>
</reference>
<evidence type="ECO:0000259" key="16">
    <source>
        <dbReference type="Pfam" id="PF05201"/>
    </source>
</evidence>
<evidence type="ECO:0000259" key="14">
    <source>
        <dbReference type="Pfam" id="PF00745"/>
    </source>
</evidence>
<evidence type="ECO:0000259" key="15">
    <source>
        <dbReference type="Pfam" id="PF01488"/>
    </source>
</evidence>
<evidence type="ECO:0000256" key="4">
    <source>
        <dbReference type="ARBA" id="ARBA00022857"/>
    </source>
</evidence>
<evidence type="ECO:0000313" key="18">
    <source>
        <dbReference type="Proteomes" id="UP000552683"/>
    </source>
</evidence>
<dbReference type="AlphaFoldDB" id="A0A842J9C8"/>
<proteinExistence type="inferred from homology"/>
<dbReference type="InterPro" id="IPR015895">
    <property type="entry name" value="4pyrrol_synth_GluRdtase_N"/>
</dbReference>
<dbReference type="GO" id="GO:0008883">
    <property type="term" value="F:glutamyl-tRNA reductase activity"/>
    <property type="evidence" value="ECO:0007669"/>
    <property type="project" value="UniProtKB-UniRule"/>
</dbReference>
<keyword evidence="5 8" id="KW-0560">Oxidoreductase</keyword>
<dbReference type="Pfam" id="PF00745">
    <property type="entry name" value="GlutR_dimer"/>
    <property type="match status" value="1"/>
</dbReference>
<comment type="caution">
    <text evidence="17">The sequence shown here is derived from an EMBL/GenBank/DDBJ whole genome shotgun (WGS) entry which is preliminary data.</text>
</comment>
<dbReference type="GO" id="GO:0019353">
    <property type="term" value="P:protoporphyrinogen IX biosynthetic process from glutamate"/>
    <property type="evidence" value="ECO:0007669"/>
    <property type="project" value="TreeGrafter"/>
</dbReference>
<dbReference type="SUPFAM" id="SSF51735">
    <property type="entry name" value="NAD(P)-binding Rossmann-fold domains"/>
    <property type="match status" value="1"/>
</dbReference>
<dbReference type="EMBL" id="JACLZK010000002">
    <property type="protein sequence ID" value="MBC2883155.1"/>
    <property type="molecule type" value="Genomic_DNA"/>
</dbReference>
<comment type="subunit">
    <text evidence="8">Homodimer.</text>
</comment>
<evidence type="ECO:0000256" key="8">
    <source>
        <dbReference type="HAMAP-Rule" id="MF_00087"/>
    </source>
</evidence>
<evidence type="ECO:0000256" key="2">
    <source>
        <dbReference type="ARBA" id="ARBA00005916"/>
    </source>
</evidence>
<dbReference type="InterPro" id="IPR000343">
    <property type="entry name" value="4pyrrol_synth_GluRdtase"/>
</dbReference>
<feature type="active site" description="Nucleophile" evidence="8 9">
    <location>
        <position position="51"/>
    </location>
</feature>
<dbReference type="UniPathway" id="UPA00251">
    <property type="reaction ID" value="UER00316"/>
</dbReference>
<feature type="binding site" evidence="8 10">
    <location>
        <position position="110"/>
    </location>
    <ligand>
        <name>substrate</name>
    </ligand>
</feature>
<dbReference type="GO" id="GO:0050661">
    <property type="term" value="F:NADP binding"/>
    <property type="evidence" value="ECO:0007669"/>
    <property type="project" value="InterPro"/>
</dbReference>
<evidence type="ECO:0000256" key="10">
    <source>
        <dbReference type="PIRSR" id="PIRSR000445-2"/>
    </source>
</evidence>
<dbReference type="Pfam" id="PF01488">
    <property type="entry name" value="Shikimate_DH"/>
    <property type="match status" value="1"/>
</dbReference>
<keyword evidence="6 8" id="KW-0627">Porphyrin biosynthesis</keyword>
<keyword evidence="4 8" id="KW-0521">NADP</keyword>
<dbReference type="FunFam" id="3.30.460.30:FF:000001">
    <property type="entry name" value="Glutamyl-tRNA reductase"/>
    <property type="match status" value="1"/>
</dbReference>
<feature type="binding site" evidence="8 10">
    <location>
        <begin position="50"/>
        <end position="53"/>
    </location>
    <ligand>
        <name>substrate</name>
    </ligand>
</feature>
<comment type="similarity">
    <text evidence="2 8 13">Belongs to the glutamyl-tRNA reductase family.</text>
</comment>
<evidence type="ECO:0000256" key="12">
    <source>
        <dbReference type="PIRSR" id="PIRSR000445-4"/>
    </source>
</evidence>
<feature type="domain" description="Glutamyl-tRNA reductase N-terminal" evidence="16">
    <location>
        <begin position="6"/>
        <end position="157"/>
    </location>
</feature>
<keyword evidence="18" id="KW-1185">Reference proteome</keyword>
<evidence type="ECO:0000256" key="13">
    <source>
        <dbReference type="RuleBase" id="RU000584"/>
    </source>
</evidence>
<feature type="binding site" evidence="8 10">
    <location>
        <begin position="115"/>
        <end position="117"/>
    </location>
    <ligand>
        <name>substrate</name>
    </ligand>
</feature>
<evidence type="ECO:0000256" key="5">
    <source>
        <dbReference type="ARBA" id="ARBA00023002"/>
    </source>
</evidence>
<dbReference type="InterPro" id="IPR036453">
    <property type="entry name" value="GluRdtase_dimer_dom_sf"/>
</dbReference>
<dbReference type="InterPro" id="IPR036291">
    <property type="entry name" value="NAD(P)-bd_dom_sf"/>
</dbReference>
<dbReference type="PANTHER" id="PTHR43013:SF1">
    <property type="entry name" value="GLUTAMYL-TRNA REDUCTASE"/>
    <property type="match status" value="1"/>
</dbReference>
<comment type="catalytic activity">
    <reaction evidence="7 8 13">
        <text>(S)-4-amino-5-oxopentanoate + tRNA(Glu) + NADP(+) = L-glutamyl-tRNA(Glu) + NADPH + H(+)</text>
        <dbReference type="Rhea" id="RHEA:12344"/>
        <dbReference type="Rhea" id="RHEA-COMP:9663"/>
        <dbReference type="Rhea" id="RHEA-COMP:9680"/>
        <dbReference type="ChEBI" id="CHEBI:15378"/>
        <dbReference type="ChEBI" id="CHEBI:57501"/>
        <dbReference type="ChEBI" id="CHEBI:57783"/>
        <dbReference type="ChEBI" id="CHEBI:58349"/>
        <dbReference type="ChEBI" id="CHEBI:78442"/>
        <dbReference type="ChEBI" id="CHEBI:78520"/>
        <dbReference type="EC" id="1.2.1.70"/>
    </reaction>
</comment>
<evidence type="ECO:0000256" key="6">
    <source>
        <dbReference type="ARBA" id="ARBA00023244"/>
    </source>
</evidence>
<comment type="function">
    <text evidence="8">Catalyzes the NADPH-dependent reduction of glutamyl-tRNA(Glu) to glutamate 1-semialdehyde (GSA).</text>
</comment>
<dbReference type="InterPro" id="IPR018214">
    <property type="entry name" value="GluRdtase_CS"/>
</dbReference>
<comment type="miscellaneous">
    <text evidence="8">During catalysis, the active site Cys acts as a nucleophile attacking the alpha-carbonyl group of tRNA-bound glutamate with the formation of a thioester intermediate between enzyme and glutamate, and the concomitant release of tRNA(Glu). The thioester intermediate is finally reduced by direct hydride transfer from NADPH, to form the product GSA.</text>
</comment>
<dbReference type="InterPro" id="IPR006151">
    <property type="entry name" value="Shikm_DH/Glu-tRNA_Rdtase"/>
</dbReference>
<feature type="binding site" evidence="8 11">
    <location>
        <begin position="190"/>
        <end position="195"/>
    </location>
    <ligand>
        <name>NADP(+)</name>
        <dbReference type="ChEBI" id="CHEBI:58349"/>
    </ligand>
</feature>
<sequence>MHYASVSFTHKNTDISVREKLSFSNIERKNEILRLISSSQNINECMVLSTCNRVEIIASVKTVEGASKHIIACMSLICGIPFEELQSRADVYEDNGAVHHLFAVASSLDSLVIGETQIAGQLKEAYKFARANGKCGAKLGRAMEFAFKCAAEVRNKTEISKNPISVSSVAVAKAKEIFGTLNGMVAVIVGAGEMAELAAKHLIASGARTIIISRNKERAKNLALTLGDNNEYDSLSNVAQYINKYQIIFSATAAPHPVLIDAMVEPKEFKRYFFDIAVPRDIAITESENIKIYAVDDLQEIVNKNLALREEQAQIAYGIVGRNTAAFFQMLRELAVTPLIKGIREQAKECAERELAKALKKGYLKHSDKEEAYRLIHQVFRAFLHAPTINLKNLAGTAGSEAQLRAVGKIFDVAEQTPQEENNEFEWENE</sequence>
<dbReference type="PROSITE" id="PS00747">
    <property type="entry name" value="GLUTR"/>
    <property type="match status" value="1"/>
</dbReference>
<evidence type="ECO:0000313" key="17">
    <source>
        <dbReference type="EMBL" id="MBC2883155.1"/>
    </source>
</evidence>
<gene>
    <name evidence="8" type="primary">hemA</name>
    <name evidence="17" type="ORF">H7R39_07790</name>
</gene>
<comment type="domain">
    <text evidence="8">Possesses an unusual extended V-shaped dimeric structure with each monomer consisting of three distinct domains arranged along a curved 'spinal' alpha-helix. The N-terminal catalytic domain specifically recognizes the glutamate moiety of the substrate. The second domain is the NADPH-binding domain, and the third C-terminal domain is responsible for dimerization.</text>
</comment>
<evidence type="ECO:0000256" key="9">
    <source>
        <dbReference type="PIRSR" id="PIRSR000445-1"/>
    </source>
</evidence>
<evidence type="ECO:0000256" key="11">
    <source>
        <dbReference type="PIRSR" id="PIRSR000445-3"/>
    </source>
</evidence>
<dbReference type="EC" id="1.2.1.70" evidence="3 8"/>
<feature type="binding site" evidence="8 10">
    <location>
        <position position="121"/>
    </location>
    <ligand>
        <name>substrate</name>
    </ligand>
</feature>
<evidence type="ECO:0000256" key="7">
    <source>
        <dbReference type="ARBA" id="ARBA00047464"/>
    </source>
</evidence>
<dbReference type="SUPFAM" id="SSF69075">
    <property type="entry name" value="Glutamyl tRNA-reductase dimerization domain"/>
    <property type="match status" value="1"/>
</dbReference>
<dbReference type="HAMAP" id="MF_00087">
    <property type="entry name" value="Glu_tRNA_reductase"/>
    <property type="match status" value="1"/>
</dbReference>
<organism evidence="17 18">
    <name type="scientific">Campylobacter massiliensis</name>
    <dbReference type="NCBI Taxonomy" id="2762557"/>
    <lineage>
        <taxon>Bacteria</taxon>
        <taxon>Pseudomonadati</taxon>
        <taxon>Campylobacterota</taxon>
        <taxon>Epsilonproteobacteria</taxon>
        <taxon>Campylobacterales</taxon>
        <taxon>Campylobacteraceae</taxon>
        <taxon>Campylobacter</taxon>
    </lineage>
</organism>
<dbReference type="NCBIfam" id="TIGR01035">
    <property type="entry name" value="hemA"/>
    <property type="match status" value="1"/>
</dbReference>
<dbReference type="CDD" id="cd05213">
    <property type="entry name" value="NAD_bind_Glutamyl_tRNA_reduct"/>
    <property type="match status" value="1"/>
</dbReference>
<name>A0A842J9C8_9BACT</name>
<dbReference type="Proteomes" id="UP000552683">
    <property type="component" value="Unassembled WGS sequence"/>
</dbReference>
<feature type="site" description="Important for activity" evidence="8 12">
    <location>
        <position position="100"/>
    </location>
</feature>
<dbReference type="PIRSF" id="PIRSF000445">
    <property type="entry name" value="4pyrrol_synth_GluRdtase"/>
    <property type="match status" value="1"/>
</dbReference>
<accession>A0A842J9C8</accession>
<evidence type="ECO:0000256" key="3">
    <source>
        <dbReference type="ARBA" id="ARBA00012970"/>
    </source>
</evidence>
<dbReference type="Gene3D" id="3.30.460.30">
    <property type="entry name" value="Glutamyl-tRNA reductase, N-terminal domain"/>
    <property type="match status" value="1"/>
</dbReference>
<dbReference type="InterPro" id="IPR015896">
    <property type="entry name" value="4pyrrol_synth_GluRdtase_dimer"/>
</dbReference>
<dbReference type="Pfam" id="PF05201">
    <property type="entry name" value="GlutR_N"/>
    <property type="match status" value="1"/>
</dbReference>
<comment type="pathway">
    <text evidence="1 8 13">Porphyrin-containing compound metabolism; protoporphyrin-IX biosynthesis; 5-aminolevulinate from L-glutamyl-tRNA(Glu): step 1/2.</text>
</comment>
<dbReference type="InterPro" id="IPR036343">
    <property type="entry name" value="GluRdtase_N_sf"/>
</dbReference>
<dbReference type="PANTHER" id="PTHR43013">
    <property type="entry name" value="GLUTAMYL-TRNA REDUCTASE"/>
    <property type="match status" value="1"/>
</dbReference>
<protein>
    <recommendedName>
        <fullName evidence="3 8">Glutamyl-tRNA reductase</fullName>
        <shortName evidence="8">GluTR</shortName>
        <ecNumber evidence="3 8">1.2.1.70</ecNumber>
    </recommendedName>
</protein>
<dbReference type="Gene3D" id="3.40.50.720">
    <property type="entry name" value="NAD(P)-binding Rossmann-like Domain"/>
    <property type="match status" value="1"/>
</dbReference>
<dbReference type="SUPFAM" id="SSF69742">
    <property type="entry name" value="Glutamyl tRNA-reductase catalytic, N-terminal domain"/>
    <property type="match status" value="1"/>
</dbReference>
<feature type="domain" description="Tetrapyrrole biosynthesis glutamyl-tRNA reductase dimerisation" evidence="14">
    <location>
        <begin position="316"/>
        <end position="412"/>
    </location>
</feature>
<feature type="domain" description="Quinate/shikimate 5-dehydrogenase/glutamyl-tRNA reductase" evidence="15">
    <location>
        <begin position="173"/>
        <end position="301"/>
    </location>
</feature>
<dbReference type="RefSeq" id="WP_185898716.1">
    <property type="nucleotide sequence ID" value="NZ_JACLZK010000002.1"/>
</dbReference>